<sequence>MLEAINALTAKVDSLTLERVSGPPEETALTEEEKMEHFIHATRVATALNKTESALYAIQMTLAHGARPIDRFIHRRLQVDPNLTVKVLLVEILNTVRCIIGNVAAMATQSRLEKFAQRNKFYRQSRTGRKIGNQDADGQQYVRSSVSLSQYLQVTKFQKALSRVPAGGRTSELCQNPCNGSELRSC</sequence>
<proteinExistence type="predicted"/>
<protein>
    <submittedName>
        <fullName evidence="1">Uncharacterized protein</fullName>
    </submittedName>
</protein>
<evidence type="ECO:0000313" key="2">
    <source>
        <dbReference type="Proteomes" id="UP000187455"/>
    </source>
</evidence>
<evidence type="ECO:0000313" key="1">
    <source>
        <dbReference type="EMBL" id="OLY82914.1"/>
    </source>
</evidence>
<accession>A0A1R0H1C5</accession>
<organism evidence="1 2">
    <name type="scientific">Smittium mucronatum</name>
    <dbReference type="NCBI Taxonomy" id="133383"/>
    <lineage>
        <taxon>Eukaryota</taxon>
        <taxon>Fungi</taxon>
        <taxon>Fungi incertae sedis</taxon>
        <taxon>Zoopagomycota</taxon>
        <taxon>Kickxellomycotina</taxon>
        <taxon>Harpellomycetes</taxon>
        <taxon>Harpellales</taxon>
        <taxon>Legeriomycetaceae</taxon>
        <taxon>Smittium</taxon>
    </lineage>
</organism>
<comment type="caution">
    <text evidence="1">The sequence shown here is derived from an EMBL/GenBank/DDBJ whole genome shotgun (WGS) entry which is preliminary data.</text>
</comment>
<gene>
    <name evidence="1" type="ORF">AYI68_g2957</name>
</gene>
<keyword evidence="2" id="KW-1185">Reference proteome</keyword>
<name>A0A1R0H1C5_9FUNG</name>
<dbReference type="Proteomes" id="UP000187455">
    <property type="component" value="Unassembled WGS sequence"/>
</dbReference>
<dbReference type="AlphaFoldDB" id="A0A1R0H1C5"/>
<dbReference type="EMBL" id="LSSL01001179">
    <property type="protein sequence ID" value="OLY82914.1"/>
    <property type="molecule type" value="Genomic_DNA"/>
</dbReference>
<reference evidence="1 2" key="1">
    <citation type="journal article" date="2016" name="Mol. Biol. Evol.">
        <title>Genome-Wide Survey of Gut Fungi (Harpellales) Reveals the First Horizontally Transferred Ubiquitin Gene from a Mosquito Host.</title>
        <authorList>
            <person name="Wang Y."/>
            <person name="White M.M."/>
            <person name="Kvist S."/>
            <person name="Moncalvo J.M."/>
        </authorList>
    </citation>
    <scope>NUCLEOTIDE SEQUENCE [LARGE SCALE GENOMIC DNA]</scope>
    <source>
        <strain evidence="1 2">ALG-7-W6</strain>
    </source>
</reference>